<evidence type="ECO:0000256" key="1">
    <source>
        <dbReference type="ARBA" id="ARBA00023125"/>
    </source>
</evidence>
<dbReference type="InterPro" id="IPR011051">
    <property type="entry name" value="RmlC_Cupin_sf"/>
</dbReference>
<dbReference type="PANTHER" id="PTHR46797:SF2">
    <property type="entry name" value="TRANSCRIPTIONAL REGULATOR"/>
    <property type="match status" value="1"/>
</dbReference>
<feature type="domain" description="HTH cro/C1-type" evidence="2">
    <location>
        <begin position="7"/>
        <end position="61"/>
    </location>
</feature>
<sequence>MDIGKNIRRFRELKGLSLTQLSNLTGFSISFLSQIERSVANPSINSLKKISDALDTQLASLFTENDSNSNGEKDFIVRANERKKLYNPGSKAEMYLLSPSLDNEIELIMIVAQPGGKSGDEYYSHHGEEIGIVIQGSLQVDLDGQIYTLKQGDSMQFNSNTPHKWMNTGSHISR</sequence>
<dbReference type="EMBL" id="RYZZ01000060">
    <property type="protein sequence ID" value="RUQ23976.1"/>
    <property type="molecule type" value="Genomic_DNA"/>
</dbReference>
<dbReference type="Pfam" id="PF01381">
    <property type="entry name" value="HTH_3"/>
    <property type="match status" value="1"/>
</dbReference>
<dbReference type="RefSeq" id="WP_126867364.1">
    <property type="nucleotide sequence ID" value="NZ_JAUSTX010000039.1"/>
</dbReference>
<keyword evidence="1" id="KW-0238">DNA-binding</keyword>
<evidence type="ECO:0000313" key="3">
    <source>
        <dbReference type="EMBL" id="RUQ23976.1"/>
    </source>
</evidence>
<organism evidence="3 4">
    <name type="scientific">Peribacillus cavernae</name>
    <dbReference type="NCBI Taxonomy" id="1674310"/>
    <lineage>
        <taxon>Bacteria</taxon>
        <taxon>Bacillati</taxon>
        <taxon>Bacillota</taxon>
        <taxon>Bacilli</taxon>
        <taxon>Bacillales</taxon>
        <taxon>Bacillaceae</taxon>
        <taxon>Peribacillus</taxon>
    </lineage>
</organism>
<dbReference type="Pfam" id="PF07883">
    <property type="entry name" value="Cupin_2"/>
    <property type="match status" value="1"/>
</dbReference>
<comment type="caution">
    <text evidence="3">The sequence shown here is derived from an EMBL/GenBank/DDBJ whole genome shotgun (WGS) entry which is preliminary data.</text>
</comment>
<dbReference type="SUPFAM" id="SSF51182">
    <property type="entry name" value="RmlC-like cupins"/>
    <property type="match status" value="1"/>
</dbReference>
<dbReference type="InterPro" id="IPR001387">
    <property type="entry name" value="Cro/C1-type_HTH"/>
</dbReference>
<evidence type="ECO:0000259" key="2">
    <source>
        <dbReference type="PROSITE" id="PS50943"/>
    </source>
</evidence>
<protein>
    <submittedName>
        <fullName evidence="3">Cupin domain-containing protein</fullName>
    </submittedName>
</protein>
<dbReference type="GO" id="GO:0005829">
    <property type="term" value="C:cytosol"/>
    <property type="evidence" value="ECO:0007669"/>
    <property type="project" value="TreeGrafter"/>
</dbReference>
<dbReference type="OrthoDB" id="34624at2"/>
<dbReference type="Proteomes" id="UP000267430">
    <property type="component" value="Unassembled WGS sequence"/>
</dbReference>
<dbReference type="AlphaFoldDB" id="A0A433H6M9"/>
<dbReference type="PANTHER" id="PTHR46797">
    <property type="entry name" value="HTH-TYPE TRANSCRIPTIONAL REGULATOR"/>
    <property type="match status" value="1"/>
</dbReference>
<dbReference type="InterPro" id="IPR010982">
    <property type="entry name" value="Lambda_DNA-bd_dom_sf"/>
</dbReference>
<dbReference type="Gene3D" id="2.60.120.10">
    <property type="entry name" value="Jelly Rolls"/>
    <property type="match status" value="1"/>
</dbReference>
<evidence type="ECO:0000313" key="4">
    <source>
        <dbReference type="Proteomes" id="UP000267430"/>
    </source>
</evidence>
<dbReference type="CDD" id="cd00093">
    <property type="entry name" value="HTH_XRE"/>
    <property type="match status" value="1"/>
</dbReference>
<dbReference type="InterPro" id="IPR014710">
    <property type="entry name" value="RmlC-like_jellyroll"/>
</dbReference>
<dbReference type="GO" id="GO:0003700">
    <property type="term" value="F:DNA-binding transcription factor activity"/>
    <property type="evidence" value="ECO:0007669"/>
    <property type="project" value="TreeGrafter"/>
</dbReference>
<name>A0A433H6M9_9BACI</name>
<gene>
    <name evidence="3" type="ORF">ELQ35_22295</name>
</gene>
<dbReference type="GO" id="GO:0003677">
    <property type="term" value="F:DNA binding"/>
    <property type="evidence" value="ECO:0007669"/>
    <property type="project" value="UniProtKB-KW"/>
</dbReference>
<keyword evidence="4" id="KW-1185">Reference proteome</keyword>
<proteinExistence type="predicted"/>
<dbReference type="InterPro" id="IPR013096">
    <property type="entry name" value="Cupin_2"/>
</dbReference>
<dbReference type="CDD" id="cd02209">
    <property type="entry name" value="cupin_XRE_C"/>
    <property type="match status" value="1"/>
</dbReference>
<dbReference type="SMART" id="SM00530">
    <property type="entry name" value="HTH_XRE"/>
    <property type="match status" value="1"/>
</dbReference>
<accession>A0A433H6M9</accession>
<dbReference type="InterPro" id="IPR050807">
    <property type="entry name" value="TransReg_Diox_bact_type"/>
</dbReference>
<dbReference type="SUPFAM" id="SSF47413">
    <property type="entry name" value="lambda repressor-like DNA-binding domains"/>
    <property type="match status" value="1"/>
</dbReference>
<dbReference type="Gene3D" id="1.10.260.40">
    <property type="entry name" value="lambda repressor-like DNA-binding domains"/>
    <property type="match status" value="1"/>
</dbReference>
<reference evidence="3 4" key="1">
    <citation type="submission" date="2018-12" db="EMBL/GenBank/DDBJ databases">
        <title>Bacillus chawlae sp. nov., Bacillus glennii sp. nov., and Bacillus saganii sp. nov. Isolated from the Vehicle Assembly Building at Kennedy Space Center where the Viking Spacecraft were Assembled.</title>
        <authorList>
            <person name="Seuylemezian A."/>
            <person name="Vaishampayan P."/>
        </authorList>
    </citation>
    <scope>NUCLEOTIDE SEQUENCE [LARGE SCALE GENOMIC DNA]</scope>
    <source>
        <strain evidence="3 4">L5</strain>
    </source>
</reference>
<dbReference type="PROSITE" id="PS50943">
    <property type="entry name" value="HTH_CROC1"/>
    <property type="match status" value="1"/>
</dbReference>